<feature type="compositionally biased region" description="Low complexity" evidence="1">
    <location>
        <begin position="56"/>
        <end position="76"/>
    </location>
</feature>
<sequence>MGRLMNTARPRLGRAAGAAQGGRRRALVVLAGAAVLVLALLVGVVVSLTSLLTGDGAAPSGPGSAVPDGPSVGSGPQAEAALAREQMLELPIEAVSPRPLSTRTAGPPITLPEPSQVVGTLVATGFDDSEQGALAQLAELTRTGLAGGDPQTWARAYGSLAEPDAAAPEQTRVHRDLVDLRRGANMAATGPLREGMTMSWTPTSAMVKGSTDDGTYTVACVLGEFVADNQGRVVNAGWGNCLPMRRVADQWRIASGPTAAPAPSAWPGSDEAVAAGWREIAR</sequence>
<accession>A0ABN1XUR6</accession>
<dbReference type="Proteomes" id="UP001501414">
    <property type="component" value="Unassembled WGS sequence"/>
</dbReference>
<organism evidence="2 3">
    <name type="scientific">Pseudonocardia kongjuensis</name>
    <dbReference type="NCBI Taxonomy" id="102227"/>
    <lineage>
        <taxon>Bacteria</taxon>
        <taxon>Bacillati</taxon>
        <taxon>Actinomycetota</taxon>
        <taxon>Actinomycetes</taxon>
        <taxon>Pseudonocardiales</taxon>
        <taxon>Pseudonocardiaceae</taxon>
        <taxon>Pseudonocardia</taxon>
    </lineage>
</organism>
<proteinExistence type="predicted"/>
<protein>
    <submittedName>
        <fullName evidence="2">Uncharacterized protein</fullName>
    </submittedName>
</protein>
<keyword evidence="3" id="KW-1185">Reference proteome</keyword>
<feature type="region of interest" description="Disordered" evidence="1">
    <location>
        <begin position="56"/>
        <end position="80"/>
    </location>
</feature>
<evidence type="ECO:0000313" key="2">
    <source>
        <dbReference type="EMBL" id="GAA1388792.1"/>
    </source>
</evidence>
<reference evidence="2 3" key="1">
    <citation type="journal article" date="2019" name="Int. J. Syst. Evol. Microbiol.">
        <title>The Global Catalogue of Microorganisms (GCM) 10K type strain sequencing project: providing services to taxonomists for standard genome sequencing and annotation.</title>
        <authorList>
            <consortium name="The Broad Institute Genomics Platform"/>
            <consortium name="The Broad Institute Genome Sequencing Center for Infectious Disease"/>
            <person name="Wu L."/>
            <person name="Ma J."/>
        </authorList>
    </citation>
    <scope>NUCLEOTIDE SEQUENCE [LARGE SCALE GENOMIC DNA]</scope>
    <source>
        <strain evidence="2 3">JCM 11896</strain>
    </source>
</reference>
<feature type="region of interest" description="Disordered" evidence="1">
    <location>
        <begin position="94"/>
        <end position="113"/>
    </location>
</feature>
<name>A0ABN1XUR6_9PSEU</name>
<evidence type="ECO:0000256" key="1">
    <source>
        <dbReference type="SAM" id="MobiDB-lite"/>
    </source>
</evidence>
<dbReference type="EMBL" id="BAAAJK010000008">
    <property type="protein sequence ID" value="GAA1388792.1"/>
    <property type="molecule type" value="Genomic_DNA"/>
</dbReference>
<evidence type="ECO:0000313" key="3">
    <source>
        <dbReference type="Proteomes" id="UP001501414"/>
    </source>
</evidence>
<comment type="caution">
    <text evidence="2">The sequence shown here is derived from an EMBL/GenBank/DDBJ whole genome shotgun (WGS) entry which is preliminary data.</text>
</comment>
<gene>
    <name evidence="2" type="ORF">GCM10009613_26720</name>
</gene>